<keyword evidence="1" id="KW-0812">Transmembrane</keyword>
<feature type="transmembrane region" description="Helical" evidence="1">
    <location>
        <begin position="280"/>
        <end position="303"/>
    </location>
</feature>
<evidence type="ECO:0000313" key="3">
    <source>
        <dbReference type="EMBL" id="WAX58644.1"/>
    </source>
</evidence>
<keyword evidence="1" id="KW-1133">Transmembrane helix</keyword>
<evidence type="ECO:0000256" key="1">
    <source>
        <dbReference type="SAM" id="Phobius"/>
    </source>
</evidence>
<organism evidence="3 4">
    <name type="scientific">Jatrophihabitans cynanchi</name>
    <dbReference type="NCBI Taxonomy" id="2944128"/>
    <lineage>
        <taxon>Bacteria</taxon>
        <taxon>Bacillati</taxon>
        <taxon>Actinomycetota</taxon>
        <taxon>Actinomycetes</taxon>
        <taxon>Jatrophihabitantales</taxon>
        <taxon>Jatrophihabitantaceae</taxon>
        <taxon>Jatrophihabitans</taxon>
    </lineage>
</organism>
<dbReference type="Proteomes" id="UP001164693">
    <property type="component" value="Chromosome"/>
</dbReference>
<feature type="transmembrane region" description="Helical" evidence="1">
    <location>
        <begin position="315"/>
        <end position="335"/>
    </location>
</feature>
<name>A0ABY7K1C6_9ACTN</name>
<sequence>MTEASDEQPLPGVSYVMPVLNEAHYIESAVTSILAQRYPAPTEIVLSLGPSSDDTDAIVERLHQRDPRIRAIHNPAGHIPHGLNLAIRDSRYPVIVRVDAHTELPADYTLRAVRTMLRTGAANVGGIMAAVGRPGVQAAAARAYNSRLGLGGGAYHSADVPAGPAESAYLGVMRAEVLAEIGGYDESVRRGEDWELNHRMRSAGHLVWLDPQLKVTYWPRRDLPALARQFYSTGVWRGELVRRLRHANPVRFFAPPLVVVATVLSVVLVPLWAAGVLPGWWGLFALVGLGPVAYLLLLVAIALAGGGGLAGGARYAAVLATMHFAWGAGFLRGAAHGARDAVDTSRV</sequence>
<keyword evidence="4" id="KW-1185">Reference proteome</keyword>
<reference evidence="3" key="1">
    <citation type="submission" date="2022-05" db="EMBL/GenBank/DDBJ databases">
        <title>Jatrophihabitans sp. SB3-54 whole genome sequence.</title>
        <authorList>
            <person name="Suh M.K."/>
            <person name="Eom M.K."/>
            <person name="Kim J.S."/>
            <person name="Kim H.S."/>
            <person name="Do H.E."/>
            <person name="Shin Y.K."/>
            <person name="Lee J.-S."/>
        </authorList>
    </citation>
    <scope>NUCLEOTIDE SEQUENCE</scope>
    <source>
        <strain evidence="3">SB3-54</strain>
    </source>
</reference>
<dbReference type="InterPro" id="IPR001173">
    <property type="entry name" value="Glyco_trans_2-like"/>
</dbReference>
<dbReference type="SUPFAM" id="SSF53448">
    <property type="entry name" value="Nucleotide-diphospho-sugar transferases"/>
    <property type="match status" value="1"/>
</dbReference>
<dbReference type="InterPro" id="IPR029044">
    <property type="entry name" value="Nucleotide-diphossugar_trans"/>
</dbReference>
<dbReference type="Pfam" id="PF00535">
    <property type="entry name" value="Glycos_transf_2"/>
    <property type="match status" value="1"/>
</dbReference>
<proteinExistence type="predicted"/>
<dbReference type="CDD" id="cd02525">
    <property type="entry name" value="Succinoglycan_BP_ExoA"/>
    <property type="match status" value="1"/>
</dbReference>
<feature type="transmembrane region" description="Helical" evidence="1">
    <location>
        <begin position="252"/>
        <end position="274"/>
    </location>
</feature>
<dbReference type="PANTHER" id="PTHR43685:SF2">
    <property type="entry name" value="GLYCOSYLTRANSFERASE 2-LIKE DOMAIN-CONTAINING PROTEIN"/>
    <property type="match status" value="1"/>
</dbReference>
<dbReference type="InterPro" id="IPR050834">
    <property type="entry name" value="Glycosyltransf_2"/>
</dbReference>
<gene>
    <name evidence="3" type="ORF">M6B22_07715</name>
</gene>
<dbReference type="EMBL" id="CP097463">
    <property type="protein sequence ID" value="WAX58644.1"/>
    <property type="molecule type" value="Genomic_DNA"/>
</dbReference>
<evidence type="ECO:0000259" key="2">
    <source>
        <dbReference type="Pfam" id="PF00535"/>
    </source>
</evidence>
<dbReference type="Gene3D" id="3.90.550.10">
    <property type="entry name" value="Spore Coat Polysaccharide Biosynthesis Protein SpsA, Chain A"/>
    <property type="match status" value="1"/>
</dbReference>
<dbReference type="RefSeq" id="WP_269445183.1">
    <property type="nucleotide sequence ID" value="NZ_CP097463.1"/>
</dbReference>
<dbReference type="PANTHER" id="PTHR43685">
    <property type="entry name" value="GLYCOSYLTRANSFERASE"/>
    <property type="match status" value="1"/>
</dbReference>
<keyword evidence="1" id="KW-0472">Membrane</keyword>
<feature type="domain" description="Glycosyltransferase 2-like" evidence="2">
    <location>
        <begin position="14"/>
        <end position="137"/>
    </location>
</feature>
<protein>
    <submittedName>
        <fullName evidence="3">Glycosyltransferase family 2 protein</fullName>
    </submittedName>
</protein>
<evidence type="ECO:0000313" key="4">
    <source>
        <dbReference type="Proteomes" id="UP001164693"/>
    </source>
</evidence>
<accession>A0ABY7K1C6</accession>